<keyword evidence="2" id="KW-0479">Metal-binding</keyword>
<dbReference type="SUPFAM" id="SSF48056">
    <property type="entry name" value="Di-copper centre-containing domain"/>
    <property type="match status" value="1"/>
</dbReference>
<comment type="caution">
    <text evidence="8">The sequence shown here is derived from an EMBL/GenBank/DDBJ whole genome shotgun (WGS) entry which is preliminary data.</text>
</comment>
<evidence type="ECO:0000313" key="8">
    <source>
        <dbReference type="EMBL" id="GAB1310494.1"/>
    </source>
</evidence>
<dbReference type="Proteomes" id="UP001628179">
    <property type="component" value="Unassembled WGS sequence"/>
</dbReference>
<reference evidence="8 9" key="1">
    <citation type="submission" date="2024-09" db="EMBL/GenBank/DDBJ databases">
        <title>Itraconazole resistance in Madurella fahalii resulting from another homologue of gene encoding cytochrome P450 14-alpha sterol demethylase (CYP51).</title>
        <authorList>
            <person name="Yoshioka I."/>
            <person name="Fahal A.H."/>
            <person name="Kaneko S."/>
            <person name="Yaguchi T."/>
        </authorList>
    </citation>
    <scope>NUCLEOTIDE SEQUENCE [LARGE SCALE GENOMIC DNA]</scope>
    <source>
        <strain evidence="8 9">IFM 68171</strain>
    </source>
</reference>
<evidence type="ECO:0000256" key="5">
    <source>
        <dbReference type="SAM" id="SignalP"/>
    </source>
</evidence>
<protein>
    <submittedName>
        <fullName evidence="8">Tyrosinase</fullName>
    </submittedName>
</protein>
<keyword evidence="5" id="KW-0732">Signal</keyword>
<feature type="signal peptide" evidence="5">
    <location>
        <begin position="1"/>
        <end position="22"/>
    </location>
</feature>
<organism evidence="8 9">
    <name type="scientific">Madurella fahalii</name>
    <dbReference type="NCBI Taxonomy" id="1157608"/>
    <lineage>
        <taxon>Eukaryota</taxon>
        <taxon>Fungi</taxon>
        <taxon>Dikarya</taxon>
        <taxon>Ascomycota</taxon>
        <taxon>Pezizomycotina</taxon>
        <taxon>Sordariomycetes</taxon>
        <taxon>Sordariomycetidae</taxon>
        <taxon>Sordariales</taxon>
        <taxon>Sordariales incertae sedis</taxon>
        <taxon>Madurella</taxon>
    </lineage>
</organism>
<feature type="domain" description="Tyrosinase copper-binding" evidence="6">
    <location>
        <begin position="123"/>
        <end position="140"/>
    </location>
</feature>
<dbReference type="EMBL" id="BAAFSV010000001">
    <property type="protein sequence ID" value="GAB1310494.1"/>
    <property type="molecule type" value="Genomic_DNA"/>
</dbReference>
<dbReference type="RefSeq" id="XP_070912227.1">
    <property type="nucleotide sequence ID" value="XM_071056126.1"/>
</dbReference>
<evidence type="ECO:0000256" key="4">
    <source>
        <dbReference type="ARBA" id="ARBA00023033"/>
    </source>
</evidence>
<name>A0ABQ0FYC3_9PEZI</name>
<sequence length="630" mass="70303">MGRLRLSLVISLSCLAQNLVLGQLTGYNYGPEANLRIRRQLSEPPREVVREKNDVRVRQEIRELEQDRDVWTLYILGLSMMQFTDMSTETSWFGIAGIHGMPHQPWGGVGPTPGNEDTGYCTHNSILFPTWHRPYVALYEQVLQNLMLMIASFWPQGKRERFEEAARRFRVPYWDWAAVPPTGESVLPWSVAASPFVYITGPNGRQRISNPLFSYTFWPLSSTTFNEPPWNQWTFTVRGPTSFGPDAQSNNALVANYLDGNRVSQSQRVYNLLAYYGNYTSMSDGTWSPRLPNGSYESLESLHDTIHLLSGGFDGHMSFPTYAAFDPLFWLHHCMVDRIFAIWQALYPESWVTPQPALRASYTTSLGELQDARTALTPFFADANGTFWTSDGVRDHTKLGYTYSELASGPAAASDETRASVRLAVNRLYGTGNPAGLFLQSVDAQESKARRSSADAGARMTRVPVAVSEKIFRGGDHYHEWNANIRVEKNACDGPFAIHIFLGCPPSDTRDWMSSPAHVGTMGVWTAGGQGVGTTRLQTTDGLLVAGTVPLTAALIQKVVEGELESLEPEDVECYLKIRLEKRVMGFAGQVWDANQVRGLRIQIASSVVKAPPCEEQLPARGRTTVHFDV</sequence>
<dbReference type="InterPro" id="IPR002227">
    <property type="entry name" value="Tyrosinase_Cu-bd"/>
</dbReference>
<gene>
    <name evidence="8" type="ORF">MFIFM68171_00704</name>
</gene>
<dbReference type="Gene3D" id="1.10.1280.10">
    <property type="entry name" value="Di-copper center containing domain from catechol oxidase"/>
    <property type="match status" value="1"/>
</dbReference>
<evidence type="ECO:0000259" key="7">
    <source>
        <dbReference type="PROSITE" id="PS00498"/>
    </source>
</evidence>
<dbReference type="Pfam" id="PF00264">
    <property type="entry name" value="Tyrosinase"/>
    <property type="match status" value="1"/>
</dbReference>
<dbReference type="PROSITE" id="PS00497">
    <property type="entry name" value="TYROSINASE_1"/>
    <property type="match status" value="1"/>
</dbReference>
<evidence type="ECO:0000259" key="6">
    <source>
        <dbReference type="PROSITE" id="PS00497"/>
    </source>
</evidence>
<evidence type="ECO:0000256" key="2">
    <source>
        <dbReference type="ARBA" id="ARBA00022723"/>
    </source>
</evidence>
<keyword evidence="9" id="KW-1185">Reference proteome</keyword>
<dbReference type="PANTHER" id="PTHR11474:SF32">
    <property type="entry name" value="TYROSINASE"/>
    <property type="match status" value="1"/>
</dbReference>
<evidence type="ECO:0000256" key="1">
    <source>
        <dbReference type="ARBA" id="ARBA00001973"/>
    </source>
</evidence>
<comment type="cofactor">
    <cofactor evidence="1">
        <name>Cu(2+)</name>
        <dbReference type="ChEBI" id="CHEBI:29036"/>
    </cofactor>
</comment>
<accession>A0ABQ0FYC3</accession>
<proteinExistence type="predicted"/>
<dbReference type="GeneID" id="98171449"/>
<evidence type="ECO:0000256" key="3">
    <source>
        <dbReference type="ARBA" id="ARBA00023002"/>
    </source>
</evidence>
<dbReference type="PRINTS" id="PR00092">
    <property type="entry name" value="TYROSINASE"/>
</dbReference>
<dbReference type="Gene3D" id="2.60.310.20">
    <property type="match status" value="1"/>
</dbReference>
<keyword evidence="3" id="KW-0560">Oxidoreductase</keyword>
<feature type="domain" description="Tyrosinase copper-binding" evidence="7">
    <location>
        <begin position="326"/>
        <end position="337"/>
    </location>
</feature>
<feature type="chain" id="PRO_5047517241" evidence="5">
    <location>
        <begin position="23"/>
        <end position="630"/>
    </location>
</feature>
<dbReference type="InterPro" id="IPR050316">
    <property type="entry name" value="Tyrosinase/Hemocyanin"/>
</dbReference>
<dbReference type="PANTHER" id="PTHR11474">
    <property type="entry name" value="TYROSINASE FAMILY MEMBER"/>
    <property type="match status" value="1"/>
</dbReference>
<dbReference type="PROSITE" id="PS00498">
    <property type="entry name" value="TYROSINASE_2"/>
    <property type="match status" value="1"/>
</dbReference>
<evidence type="ECO:0000313" key="9">
    <source>
        <dbReference type="Proteomes" id="UP001628179"/>
    </source>
</evidence>
<dbReference type="InterPro" id="IPR008922">
    <property type="entry name" value="Di-copper_centre_dom_sf"/>
</dbReference>
<keyword evidence="4" id="KW-0503">Monooxygenase</keyword>
<dbReference type="InterPro" id="IPR041640">
    <property type="entry name" value="Tyrosinase_C"/>
</dbReference>
<dbReference type="Pfam" id="PF18132">
    <property type="entry name" value="Tyrosinase_C"/>
    <property type="match status" value="1"/>
</dbReference>